<keyword evidence="1" id="KW-0805">Transcription regulation</keyword>
<dbReference type="Gene3D" id="1.10.10.10">
    <property type="entry name" value="Winged helix-like DNA-binding domain superfamily/Winged helix DNA-binding domain"/>
    <property type="match status" value="1"/>
</dbReference>
<dbReference type="EMBL" id="QNSB01000001">
    <property type="protein sequence ID" value="RBP74535.1"/>
    <property type="molecule type" value="Genomic_DNA"/>
</dbReference>
<dbReference type="PRINTS" id="PR00035">
    <property type="entry name" value="HTHGNTR"/>
</dbReference>
<keyword evidence="2 5" id="KW-0238">DNA-binding</keyword>
<dbReference type="GO" id="GO:0003700">
    <property type="term" value="F:DNA-binding transcription factor activity"/>
    <property type="evidence" value="ECO:0007669"/>
    <property type="project" value="InterPro"/>
</dbReference>
<dbReference type="InterPro" id="IPR008920">
    <property type="entry name" value="TF_FadR/GntR_C"/>
</dbReference>
<sequence length="226" mass="25174">MQENSRIAGKTGESFLDQVRARILSDGYAPGDMIPETALAESFGVSRTPIREVFKQLQLEGLVEIRPRVGTFVRQPTRREIIELFQLKESLEGLAAGLMARRGDIPELGDLATNVEDSISAAKLGDTEGYAVLVHEFHWTLMRGADNDKLSEAYERLMHQLAYHRIVVQAVSRPGRLVRSAQEHEAVFTAIREKDWFGAEAAMREHVNASSRAALSTRPATESSEK</sequence>
<reference evidence="5 6" key="1">
    <citation type="submission" date="2018-06" db="EMBL/GenBank/DDBJ databases">
        <title>Freshwater and sediment microbial communities from various areas in North America, analyzing microbe dynamics in response to fracking.</title>
        <authorList>
            <person name="Lamendella R."/>
        </authorList>
    </citation>
    <scope>NUCLEOTIDE SEQUENCE [LARGE SCALE GENOMIC DNA]</scope>
    <source>
        <strain evidence="5 6">3b_TX</strain>
    </source>
</reference>
<evidence type="ECO:0000256" key="3">
    <source>
        <dbReference type="ARBA" id="ARBA00023163"/>
    </source>
</evidence>
<dbReference type="AlphaFoldDB" id="A0A366IN93"/>
<dbReference type="PANTHER" id="PTHR43537:SF49">
    <property type="entry name" value="TRANSCRIPTIONAL REGULATORY PROTEIN"/>
    <property type="match status" value="1"/>
</dbReference>
<evidence type="ECO:0000256" key="1">
    <source>
        <dbReference type="ARBA" id="ARBA00023015"/>
    </source>
</evidence>
<gene>
    <name evidence="5" type="ORF">DFO65_101254</name>
</gene>
<dbReference type="PROSITE" id="PS50949">
    <property type="entry name" value="HTH_GNTR"/>
    <property type="match status" value="1"/>
</dbReference>
<dbReference type="SUPFAM" id="SSF46785">
    <property type="entry name" value="Winged helix' DNA-binding domain"/>
    <property type="match status" value="1"/>
</dbReference>
<dbReference type="Pfam" id="PF00392">
    <property type="entry name" value="GntR"/>
    <property type="match status" value="1"/>
</dbReference>
<dbReference type="Gene3D" id="1.20.120.530">
    <property type="entry name" value="GntR ligand-binding domain-like"/>
    <property type="match status" value="1"/>
</dbReference>
<proteinExistence type="predicted"/>
<dbReference type="InterPro" id="IPR000524">
    <property type="entry name" value="Tscrpt_reg_HTH_GntR"/>
</dbReference>
<keyword evidence="6" id="KW-1185">Reference proteome</keyword>
<dbReference type="InterPro" id="IPR036390">
    <property type="entry name" value="WH_DNA-bd_sf"/>
</dbReference>
<dbReference type="SUPFAM" id="SSF48008">
    <property type="entry name" value="GntR ligand-binding domain-like"/>
    <property type="match status" value="1"/>
</dbReference>
<evidence type="ECO:0000259" key="4">
    <source>
        <dbReference type="PROSITE" id="PS50949"/>
    </source>
</evidence>
<comment type="caution">
    <text evidence="5">The sequence shown here is derived from an EMBL/GenBank/DDBJ whole genome shotgun (WGS) entry which is preliminary data.</text>
</comment>
<dbReference type="SMART" id="SM00345">
    <property type="entry name" value="HTH_GNTR"/>
    <property type="match status" value="1"/>
</dbReference>
<dbReference type="RefSeq" id="WP_113902593.1">
    <property type="nucleotide sequence ID" value="NZ_QNSB01000001.1"/>
</dbReference>
<keyword evidence="3" id="KW-0804">Transcription</keyword>
<accession>A0A366IN93</accession>
<evidence type="ECO:0000313" key="5">
    <source>
        <dbReference type="EMBL" id="RBP74535.1"/>
    </source>
</evidence>
<dbReference type="Proteomes" id="UP000253509">
    <property type="component" value="Unassembled WGS sequence"/>
</dbReference>
<evidence type="ECO:0000313" key="6">
    <source>
        <dbReference type="Proteomes" id="UP000253509"/>
    </source>
</evidence>
<protein>
    <submittedName>
        <fullName evidence="5">DNA-binding GntR family transcriptional regulator</fullName>
    </submittedName>
</protein>
<evidence type="ECO:0000256" key="2">
    <source>
        <dbReference type="ARBA" id="ARBA00023125"/>
    </source>
</evidence>
<dbReference type="Pfam" id="PF07729">
    <property type="entry name" value="FCD"/>
    <property type="match status" value="1"/>
</dbReference>
<organism evidence="5 6">
    <name type="scientific">Brevibacterium celere</name>
    <dbReference type="NCBI Taxonomy" id="225845"/>
    <lineage>
        <taxon>Bacteria</taxon>
        <taxon>Bacillati</taxon>
        <taxon>Actinomycetota</taxon>
        <taxon>Actinomycetes</taxon>
        <taxon>Micrococcales</taxon>
        <taxon>Brevibacteriaceae</taxon>
        <taxon>Brevibacterium</taxon>
    </lineage>
</organism>
<dbReference type="SMART" id="SM00895">
    <property type="entry name" value="FCD"/>
    <property type="match status" value="1"/>
</dbReference>
<feature type="domain" description="HTH gntR-type" evidence="4">
    <location>
        <begin position="9"/>
        <end position="76"/>
    </location>
</feature>
<dbReference type="GO" id="GO:0003677">
    <property type="term" value="F:DNA binding"/>
    <property type="evidence" value="ECO:0007669"/>
    <property type="project" value="UniProtKB-KW"/>
</dbReference>
<name>A0A366IN93_9MICO</name>
<dbReference type="CDD" id="cd07377">
    <property type="entry name" value="WHTH_GntR"/>
    <property type="match status" value="1"/>
</dbReference>
<dbReference type="PANTHER" id="PTHR43537">
    <property type="entry name" value="TRANSCRIPTIONAL REGULATOR, GNTR FAMILY"/>
    <property type="match status" value="1"/>
</dbReference>
<dbReference type="InterPro" id="IPR011711">
    <property type="entry name" value="GntR_C"/>
</dbReference>
<dbReference type="InterPro" id="IPR036388">
    <property type="entry name" value="WH-like_DNA-bd_sf"/>
</dbReference>